<sequence length="559" mass="63168">MLLKSPESFPTPKTIATLLIFFTSAVAFSVDLNDSLTYIWPLPAQFTSGEDTLSVDPQLSLSVSGNGGGSRIVKEGFERYKAIIFKHNVNGVSRYHSLFDRFRRRRSGYDIEKLTIVVHSDSEDVGLPSFFFSIQLGVDESYTLSVAKNDGRSIVRGAMIEANTIYGALRALETFSQLCYFDYETKSVQVYKAPWYIQDKPRFAFRGLLLDTSRHYLPVDVIKQIIESMSYAKLNVLHWHIIDEQSFPLEVPTYPNLWKGAYTKWERYTVEDAYGIVSFAKMRGINIMAEVDVPGHAESWGAGYPDLWPSPSCREPLDVAKNFTFDVISGILSDIRKIFPFELFHLGGDEVHTDCWTSTPHVKQWLQDHNMTAKDAYQYFVLRAQEIAISKNWTPVNWEETFNAFATSLNPLTVVHNWLGGGVCPKAVAKGFRCIYSNQGFWYLDHLDVPWDGVYTAEPLEGIKDASKQELVLGGEVCMWGETADTSNVQQTIWPRAAAAAERLWSSREAISSGNISLTALPRLHYFRCLLNRRGVQAAPVTNFYARRPPVGPGSCYVQ</sequence>
<reference evidence="1 2" key="1">
    <citation type="journal article" date="2023" name="Science">
        <title>Complex scaffold remodeling in plant triterpene biosynthesis.</title>
        <authorList>
            <person name="De La Pena R."/>
            <person name="Hodgson H."/>
            <person name="Liu J.C."/>
            <person name="Stephenson M.J."/>
            <person name="Martin A.C."/>
            <person name="Owen C."/>
            <person name="Harkess A."/>
            <person name="Leebens-Mack J."/>
            <person name="Jimenez L.E."/>
            <person name="Osbourn A."/>
            <person name="Sattely E.S."/>
        </authorList>
    </citation>
    <scope>NUCLEOTIDE SEQUENCE [LARGE SCALE GENOMIC DNA]</scope>
    <source>
        <strain evidence="2">cv. JPN11</strain>
        <tissue evidence="1">Leaf</tissue>
    </source>
</reference>
<accession>A0ACC1Y7S6</accession>
<evidence type="ECO:0000313" key="2">
    <source>
        <dbReference type="Proteomes" id="UP001164539"/>
    </source>
</evidence>
<organism evidence="1 2">
    <name type="scientific">Melia azedarach</name>
    <name type="common">Chinaberry tree</name>
    <dbReference type="NCBI Taxonomy" id="155640"/>
    <lineage>
        <taxon>Eukaryota</taxon>
        <taxon>Viridiplantae</taxon>
        <taxon>Streptophyta</taxon>
        <taxon>Embryophyta</taxon>
        <taxon>Tracheophyta</taxon>
        <taxon>Spermatophyta</taxon>
        <taxon>Magnoliopsida</taxon>
        <taxon>eudicotyledons</taxon>
        <taxon>Gunneridae</taxon>
        <taxon>Pentapetalae</taxon>
        <taxon>rosids</taxon>
        <taxon>malvids</taxon>
        <taxon>Sapindales</taxon>
        <taxon>Meliaceae</taxon>
        <taxon>Melia</taxon>
    </lineage>
</organism>
<evidence type="ECO:0000313" key="1">
    <source>
        <dbReference type="EMBL" id="KAJ4719811.1"/>
    </source>
</evidence>
<protein>
    <submittedName>
        <fullName evidence="1">Beta-hexosaminidase</fullName>
    </submittedName>
</protein>
<gene>
    <name evidence="1" type="ORF">OWV82_007734</name>
</gene>
<dbReference type="Proteomes" id="UP001164539">
    <property type="component" value="Chromosome 4"/>
</dbReference>
<comment type="caution">
    <text evidence="1">The sequence shown here is derived from an EMBL/GenBank/DDBJ whole genome shotgun (WGS) entry which is preliminary data.</text>
</comment>
<proteinExistence type="predicted"/>
<keyword evidence="2" id="KW-1185">Reference proteome</keyword>
<dbReference type="EMBL" id="CM051397">
    <property type="protein sequence ID" value="KAJ4719811.1"/>
    <property type="molecule type" value="Genomic_DNA"/>
</dbReference>
<name>A0ACC1Y7S6_MELAZ</name>